<organism evidence="1 2">
    <name type="scientific">Tunturiibacter lichenicola</name>
    <dbReference type="NCBI Taxonomy" id="2051959"/>
    <lineage>
        <taxon>Bacteria</taxon>
        <taxon>Pseudomonadati</taxon>
        <taxon>Acidobacteriota</taxon>
        <taxon>Terriglobia</taxon>
        <taxon>Terriglobales</taxon>
        <taxon>Acidobacteriaceae</taxon>
        <taxon>Tunturiibacter</taxon>
    </lineage>
</organism>
<dbReference type="InterPro" id="IPR031796">
    <property type="entry name" value="DUF5076"/>
</dbReference>
<proteinExistence type="predicted"/>
<sequence>MGVEKVLAIPEQAQRDKASFEVLRVWIAEQGQHVSIRSGAWEDPFAWGIVLADLARHIALAHQLQNKDTDTDTEAFLNRLLEGFEAEIENPTDEPEGEVTQ</sequence>
<dbReference type="AlphaFoldDB" id="A0A7Y9NJQ0"/>
<evidence type="ECO:0000313" key="2">
    <source>
        <dbReference type="Proteomes" id="UP000534186"/>
    </source>
</evidence>
<comment type="caution">
    <text evidence="1">The sequence shown here is derived from an EMBL/GenBank/DDBJ whole genome shotgun (WGS) entry which is preliminary data.</text>
</comment>
<evidence type="ECO:0008006" key="3">
    <source>
        <dbReference type="Google" id="ProtNLM"/>
    </source>
</evidence>
<protein>
    <recommendedName>
        <fullName evidence="3">DUF5076 domain-containing protein</fullName>
    </recommendedName>
</protein>
<reference evidence="1 2" key="1">
    <citation type="submission" date="2020-07" db="EMBL/GenBank/DDBJ databases">
        <title>Genomic Encyclopedia of Type Strains, Phase IV (KMG-V): Genome sequencing to study the core and pangenomes of soil and plant-associated prokaryotes.</title>
        <authorList>
            <person name="Whitman W."/>
        </authorList>
    </citation>
    <scope>NUCLEOTIDE SEQUENCE [LARGE SCALE GENOMIC DNA]</scope>
    <source>
        <strain evidence="1 2">M8UP30</strain>
    </source>
</reference>
<evidence type="ECO:0000313" key="1">
    <source>
        <dbReference type="EMBL" id="NYF50063.1"/>
    </source>
</evidence>
<gene>
    <name evidence="1" type="ORF">HDF12_000428</name>
</gene>
<name>A0A7Y9NJQ0_9BACT</name>
<dbReference type="EMBL" id="JACCCV010000001">
    <property type="protein sequence ID" value="NYF50063.1"/>
    <property type="molecule type" value="Genomic_DNA"/>
</dbReference>
<dbReference type="Pfam" id="PF16826">
    <property type="entry name" value="DUF5076"/>
    <property type="match status" value="1"/>
</dbReference>
<dbReference type="Gene3D" id="3.30.2370.10">
    <property type="entry name" value="putative pyruvate dehydrogenase"/>
    <property type="match status" value="1"/>
</dbReference>
<accession>A0A7Y9NJQ0</accession>
<dbReference type="Proteomes" id="UP000534186">
    <property type="component" value="Unassembled WGS sequence"/>
</dbReference>